<keyword evidence="1" id="KW-0472">Membrane</keyword>
<feature type="transmembrane region" description="Helical" evidence="1">
    <location>
        <begin position="121"/>
        <end position="140"/>
    </location>
</feature>
<name>A0ABZ0IAP2_9GAMM</name>
<evidence type="ECO:0000313" key="2">
    <source>
        <dbReference type="EMBL" id="WOJ95879.1"/>
    </source>
</evidence>
<protein>
    <submittedName>
        <fullName evidence="2">Uncharacterized protein</fullName>
    </submittedName>
</protein>
<evidence type="ECO:0000256" key="1">
    <source>
        <dbReference type="SAM" id="Phobius"/>
    </source>
</evidence>
<keyword evidence="1" id="KW-1133">Transmembrane helix</keyword>
<accession>A0ABZ0IAP2</accession>
<reference evidence="2 3" key="1">
    <citation type="submission" date="2023-10" db="EMBL/GenBank/DDBJ databases">
        <title>Two novel species belonging to the OM43/NOR5 clade.</title>
        <authorList>
            <person name="Park M."/>
        </authorList>
    </citation>
    <scope>NUCLEOTIDE SEQUENCE [LARGE SCALE GENOMIC DNA]</scope>
    <source>
        <strain evidence="2 3">IMCC45268</strain>
    </source>
</reference>
<keyword evidence="3" id="KW-1185">Reference proteome</keyword>
<proteinExistence type="predicted"/>
<feature type="transmembrane region" description="Helical" evidence="1">
    <location>
        <begin position="47"/>
        <end position="67"/>
    </location>
</feature>
<keyword evidence="1" id="KW-0812">Transmembrane</keyword>
<organism evidence="2 3">
    <name type="scientific">Congregibacter brevis</name>
    <dbReference type="NCBI Taxonomy" id="3081201"/>
    <lineage>
        <taxon>Bacteria</taxon>
        <taxon>Pseudomonadati</taxon>
        <taxon>Pseudomonadota</taxon>
        <taxon>Gammaproteobacteria</taxon>
        <taxon>Cellvibrionales</taxon>
        <taxon>Halieaceae</taxon>
        <taxon>Congregibacter</taxon>
    </lineage>
</organism>
<evidence type="ECO:0000313" key="3">
    <source>
        <dbReference type="Proteomes" id="UP001626549"/>
    </source>
</evidence>
<dbReference type="RefSeq" id="WP_407326571.1">
    <property type="nucleotide sequence ID" value="NZ_CP136865.1"/>
</dbReference>
<dbReference type="Proteomes" id="UP001626549">
    <property type="component" value="Chromosome"/>
</dbReference>
<feature type="transmembrane region" description="Helical" evidence="1">
    <location>
        <begin position="79"/>
        <end position="101"/>
    </location>
</feature>
<gene>
    <name evidence="2" type="ORF">R0137_11560</name>
</gene>
<dbReference type="EMBL" id="CP136865">
    <property type="protein sequence ID" value="WOJ95879.1"/>
    <property type="molecule type" value="Genomic_DNA"/>
</dbReference>
<feature type="transmembrane region" description="Helical" evidence="1">
    <location>
        <begin position="16"/>
        <end position="35"/>
    </location>
</feature>
<sequence length="193" mass="21582">MSNFSPRQHRTHIESLWRFLALVAVLVGYFVYMSWKFDAATGAWLALLSWSFFVLCTPVADGGFIVAFPVRLLFGTRMLLTQVVVWIVAIAINVAAMQYAPSNYADTELTNLLSKILNTPWPYWSILAISAAGTGMSIWFGDEMMDVTSHADRAKHHQHGFKYKFVVIAGFAVLTILAYYHLLSDLGIALPTS</sequence>
<feature type="transmembrane region" description="Helical" evidence="1">
    <location>
        <begin position="161"/>
        <end position="182"/>
    </location>
</feature>